<organism evidence="1 2">
    <name type="scientific">Candidatus Promineifilum breve</name>
    <dbReference type="NCBI Taxonomy" id="1806508"/>
    <lineage>
        <taxon>Bacteria</taxon>
        <taxon>Bacillati</taxon>
        <taxon>Chloroflexota</taxon>
        <taxon>Ardenticatenia</taxon>
        <taxon>Candidatus Promineifilales</taxon>
        <taxon>Candidatus Promineifilaceae</taxon>
        <taxon>Candidatus Promineifilum</taxon>
    </lineage>
</organism>
<evidence type="ECO:0000313" key="1">
    <source>
        <dbReference type="EMBL" id="CUS05834.1"/>
    </source>
</evidence>
<name>A0A160T704_9CHLR</name>
<dbReference type="RefSeq" id="WP_095045194.1">
    <property type="nucleotide sequence ID" value="NZ_LN890656.1"/>
</dbReference>
<evidence type="ECO:0000313" key="2">
    <source>
        <dbReference type="Proteomes" id="UP000215027"/>
    </source>
</evidence>
<gene>
    <name evidence="1" type="ORF">CFX0092_B0300</name>
</gene>
<dbReference type="Proteomes" id="UP000215027">
    <property type="component" value="Chromosome II"/>
</dbReference>
<reference evidence="1" key="1">
    <citation type="submission" date="2016-01" db="EMBL/GenBank/DDBJ databases">
        <authorList>
            <person name="Mcilroy J.S."/>
            <person name="Karst M S."/>
            <person name="Albertsen M."/>
        </authorList>
    </citation>
    <scope>NUCLEOTIDE SEQUENCE</scope>
    <source>
        <strain evidence="1">Cfx-K</strain>
    </source>
</reference>
<protein>
    <recommendedName>
        <fullName evidence="3">PIN domain-containing protein</fullName>
    </recommendedName>
</protein>
<dbReference type="EMBL" id="LN890656">
    <property type="protein sequence ID" value="CUS05834.1"/>
    <property type="molecule type" value="Genomic_DNA"/>
</dbReference>
<proteinExistence type="predicted"/>
<dbReference type="AlphaFoldDB" id="A0A160T704"/>
<evidence type="ECO:0008006" key="3">
    <source>
        <dbReference type="Google" id="ProtNLM"/>
    </source>
</evidence>
<keyword evidence="2" id="KW-1185">Reference proteome</keyword>
<sequence>MIPAGESIFDDTSLVTFQLLELILSLDVKGKQIHDTNIVATMLVNNVNYLFTHNVADFKRFSHLIDVIPLLGDSSSGTP</sequence>
<accession>A0A160T704</accession>
<dbReference type="KEGG" id="pbf:CFX0092_B0300"/>